<comment type="subcellular location">
    <subcellularLocation>
        <location evidence="1">Virion</location>
    </subcellularLocation>
</comment>
<dbReference type="Gene3D" id="3.30.2320.10">
    <property type="entry name" value="hypothetical protein PF0899 domain"/>
    <property type="match status" value="1"/>
</dbReference>
<dbReference type="Proteomes" id="UP000323844">
    <property type="component" value="Chromosome"/>
</dbReference>
<evidence type="ECO:0000259" key="2">
    <source>
        <dbReference type="Pfam" id="PF05065"/>
    </source>
</evidence>
<dbReference type="NCBIfam" id="TIGR01554">
    <property type="entry name" value="major_cap_HK97"/>
    <property type="match status" value="1"/>
</dbReference>
<dbReference type="KEGG" id="snay:FZC37_02295"/>
<proteinExistence type="predicted"/>
<sequence length="388" mass="43847">MTDISKQISTLTENWKHFHDNQQKTDEQVRNQLNLLEKKYTNLITSQERPYIHNQNTNDKSARQHFLDYIRKGNVHDNVRIKSAHISSGLSQDGTGILVSIPVKKEIQSSVRALCAMRKLASVEEISGTALDLPIQEEKFACGWVGETDNRPITESASIRMQRIITHQIYSQPKISQTLIDDPCVNVEEWLHEQLSCSFADKEEESFIRGNCKVGDAAAQVIVSPTGIMKIFLSEEKRKEREITGRKIDTSTLVNLCNKLSDTYHHNASFLMHRSTLSEIQKLADSAGRFLWQPQLGADVPETLLGKNVVCCDKMPKFPQEGEEIPSEPLILFGDFKSAYKIVDSDNISIQRDPFTQKPFVVFYAVKKTGGEIIDPNAVVGLRYNPGQ</sequence>
<keyword evidence="4" id="KW-1185">Reference proteome</keyword>
<organism evidence="3 4">
    <name type="scientific">Candidatus Sneabacter namystus</name>
    <dbReference type="NCBI Taxonomy" id="2601646"/>
    <lineage>
        <taxon>Bacteria</taxon>
        <taxon>Pseudomonadati</taxon>
        <taxon>Pseudomonadota</taxon>
        <taxon>Alphaproteobacteria</taxon>
        <taxon>Rickettsiales</taxon>
        <taxon>Rickettsiaceae</taxon>
        <taxon>Rickettsieae</taxon>
        <taxon>Candidatus Sneabacter</taxon>
    </lineage>
</organism>
<evidence type="ECO:0000313" key="4">
    <source>
        <dbReference type="Proteomes" id="UP000323844"/>
    </source>
</evidence>
<feature type="domain" description="Phage capsid-like C-terminal" evidence="2">
    <location>
        <begin position="96"/>
        <end position="382"/>
    </location>
</feature>
<gene>
    <name evidence="3" type="ORF">FZC37_02295</name>
</gene>
<accession>A0A5C0UI45</accession>
<dbReference type="RefSeq" id="WP_148952107.1">
    <property type="nucleotide sequence ID" value="NZ_CP043312.1"/>
</dbReference>
<protein>
    <submittedName>
        <fullName evidence="3">Phage major capsid protein</fullName>
    </submittedName>
</protein>
<name>A0A5C0UI45_9RICK</name>
<dbReference type="InterPro" id="IPR054612">
    <property type="entry name" value="Phage_capsid-like_C"/>
</dbReference>
<dbReference type="AlphaFoldDB" id="A0A5C0UI45"/>
<dbReference type="InterPro" id="IPR024455">
    <property type="entry name" value="Phage_capsid"/>
</dbReference>
<dbReference type="EMBL" id="CP043312">
    <property type="protein sequence ID" value="QEK39746.1"/>
    <property type="molecule type" value="Genomic_DNA"/>
</dbReference>
<dbReference type="OrthoDB" id="9786516at2"/>
<evidence type="ECO:0000256" key="1">
    <source>
        <dbReference type="ARBA" id="ARBA00004328"/>
    </source>
</evidence>
<evidence type="ECO:0000313" key="3">
    <source>
        <dbReference type="EMBL" id="QEK39746.1"/>
    </source>
</evidence>
<reference evidence="3 4" key="1">
    <citation type="submission" date="2019-08" db="EMBL/GenBank/DDBJ databases">
        <title>Highly reduced genomes of protist endosymbionts show evolutionary convergence.</title>
        <authorList>
            <person name="George E."/>
            <person name="Husnik F."/>
            <person name="Tashyreva D."/>
            <person name="Prokopchuk G."/>
            <person name="Horak A."/>
            <person name="Kwong W.K."/>
            <person name="Lukes J."/>
            <person name="Keeling P.J."/>
        </authorList>
    </citation>
    <scope>NUCLEOTIDE SEQUENCE [LARGE SCALE GENOMIC DNA]</scope>
    <source>
        <strain evidence="3">1621</strain>
    </source>
</reference>
<dbReference type="Pfam" id="PF05065">
    <property type="entry name" value="Phage_capsid"/>
    <property type="match status" value="1"/>
</dbReference>
<dbReference type="SUPFAM" id="SSF56563">
    <property type="entry name" value="Major capsid protein gp5"/>
    <property type="match status" value="1"/>
</dbReference>